<name>A0A7C9V6Q4_9HYPH</name>
<gene>
    <name evidence="4" type="ORF">G6N74_09015</name>
</gene>
<dbReference type="Proteomes" id="UP000481252">
    <property type="component" value="Unassembled WGS sequence"/>
</dbReference>
<evidence type="ECO:0000313" key="4">
    <source>
        <dbReference type="EMBL" id="NGN41203.1"/>
    </source>
</evidence>
<comment type="caution">
    <text evidence="4">The sequence shown here is derived from an EMBL/GenBank/DDBJ whole genome shotgun (WGS) entry which is preliminary data.</text>
</comment>
<dbReference type="EMBL" id="JAAKZG010000003">
    <property type="protein sequence ID" value="NGN41203.1"/>
    <property type="molecule type" value="Genomic_DNA"/>
</dbReference>
<dbReference type="PROSITE" id="PS51186">
    <property type="entry name" value="GNAT"/>
    <property type="match status" value="1"/>
</dbReference>
<feature type="domain" description="N-acetyltransferase" evidence="3">
    <location>
        <begin position="26"/>
        <end position="157"/>
    </location>
</feature>
<evidence type="ECO:0000259" key="3">
    <source>
        <dbReference type="PROSITE" id="PS51186"/>
    </source>
</evidence>
<dbReference type="InterPro" id="IPR016181">
    <property type="entry name" value="Acyl_CoA_acyltransferase"/>
</dbReference>
<dbReference type="GO" id="GO:0016747">
    <property type="term" value="F:acyltransferase activity, transferring groups other than amino-acyl groups"/>
    <property type="evidence" value="ECO:0007669"/>
    <property type="project" value="InterPro"/>
</dbReference>
<dbReference type="CDD" id="cd04301">
    <property type="entry name" value="NAT_SF"/>
    <property type="match status" value="1"/>
</dbReference>
<keyword evidence="5" id="KW-1185">Reference proteome</keyword>
<keyword evidence="1 4" id="KW-0808">Transferase</keyword>
<evidence type="ECO:0000313" key="5">
    <source>
        <dbReference type="Proteomes" id="UP000481252"/>
    </source>
</evidence>
<dbReference type="PANTHER" id="PTHR43877">
    <property type="entry name" value="AMINOALKYLPHOSPHONATE N-ACETYLTRANSFERASE-RELATED-RELATED"/>
    <property type="match status" value="1"/>
</dbReference>
<dbReference type="AlphaFoldDB" id="A0A7C9V6Q4"/>
<dbReference type="InterPro" id="IPR050832">
    <property type="entry name" value="Bact_Acetyltransf"/>
</dbReference>
<dbReference type="SUPFAM" id="SSF55729">
    <property type="entry name" value="Acyl-CoA N-acyltransferases (Nat)"/>
    <property type="match status" value="1"/>
</dbReference>
<proteinExistence type="predicted"/>
<evidence type="ECO:0000256" key="1">
    <source>
        <dbReference type="ARBA" id="ARBA00022679"/>
    </source>
</evidence>
<evidence type="ECO:0000256" key="2">
    <source>
        <dbReference type="ARBA" id="ARBA00023315"/>
    </source>
</evidence>
<reference evidence="4 5" key="1">
    <citation type="submission" date="2020-02" db="EMBL/GenBank/DDBJ databases">
        <title>Genome sequence of the type strain CGMCC 1.15528 of Mesorhizobium zhangyense.</title>
        <authorList>
            <person name="Gao J."/>
            <person name="Sun J."/>
        </authorList>
    </citation>
    <scope>NUCLEOTIDE SEQUENCE [LARGE SCALE GENOMIC DNA]</scope>
    <source>
        <strain evidence="4 5">CGMCC 1.15528</strain>
    </source>
</reference>
<dbReference type="Gene3D" id="3.40.630.30">
    <property type="match status" value="1"/>
</dbReference>
<dbReference type="Pfam" id="PF00583">
    <property type="entry name" value="Acetyltransf_1"/>
    <property type="match status" value="1"/>
</dbReference>
<keyword evidence="2" id="KW-0012">Acyltransferase</keyword>
<dbReference type="InterPro" id="IPR000182">
    <property type="entry name" value="GNAT_dom"/>
</dbReference>
<dbReference type="PANTHER" id="PTHR43877:SF2">
    <property type="entry name" value="AMINOALKYLPHOSPHONATE N-ACETYLTRANSFERASE-RELATED"/>
    <property type="match status" value="1"/>
</dbReference>
<organism evidence="4 5">
    <name type="scientific">Mesorhizobium zhangyense</name>
    <dbReference type="NCBI Taxonomy" id="1776730"/>
    <lineage>
        <taxon>Bacteria</taxon>
        <taxon>Pseudomonadati</taxon>
        <taxon>Pseudomonadota</taxon>
        <taxon>Alphaproteobacteria</taxon>
        <taxon>Hyphomicrobiales</taxon>
        <taxon>Phyllobacteriaceae</taxon>
        <taxon>Mesorhizobium</taxon>
    </lineage>
</organism>
<dbReference type="RefSeq" id="WP_165116457.1">
    <property type="nucleotide sequence ID" value="NZ_JAAKZG010000003.1"/>
</dbReference>
<protein>
    <submittedName>
        <fullName evidence="4">GNAT family N-acetyltransferase</fullName>
    </submittedName>
</protein>
<sequence>MADEQVVRFRRDLDGDFPAPVWPAGFSMRTFRATDAQSLHALLSEVFDDGEEGPFDVWWPKVSNDAEFDPALCFLVFDGDERLVAAALCWTSAYLKDLAVRPEARRRGLAEALLCQVFGTFRARGAAYVDLKTDLVKNPDAVRLYERMGMRRVPLEG</sequence>
<accession>A0A7C9V6Q4</accession>